<organism evidence="2 3">
    <name type="scientific">Stenomitos frigidus AS-A4</name>
    <dbReference type="NCBI Taxonomy" id="2933935"/>
    <lineage>
        <taxon>Bacteria</taxon>
        <taxon>Bacillati</taxon>
        <taxon>Cyanobacteriota</taxon>
        <taxon>Cyanophyceae</taxon>
        <taxon>Leptolyngbyales</taxon>
        <taxon>Leptolyngbyaceae</taxon>
        <taxon>Stenomitos</taxon>
    </lineage>
</organism>
<dbReference type="Proteomes" id="UP001476950">
    <property type="component" value="Unassembled WGS sequence"/>
</dbReference>
<comment type="caution">
    <text evidence="2">The sequence shown here is derived from an EMBL/GenBank/DDBJ whole genome shotgun (WGS) entry which is preliminary data.</text>
</comment>
<name>A0ABV0KV03_9CYAN</name>
<accession>A0ABV0KV03</accession>
<keyword evidence="3" id="KW-1185">Reference proteome</keyword>
<reference evidence="2 3" key="1">
    <citation type="submission" date="2022-04" db="EMBL/GenBank/DDBJ databases">
        <title>Positive selection, recombination, and allopatry shape intraspecific diversity of widespread and dominant cyanobacteria.</title>
        <authorList>
            <person name="Wei J."/>
            <person name="Shu W."/>
            <person name="Hu C."/>
        </authorList>
    </citation>
    <scope>NUCLEOTIDE SEQUENCE [LARGE SCALE GENOMIC DNA]</scope>
    <source>
        <strain evidence="2 3">AS-A4</strain>
    </source>
</reference>
<dbReference type="GO" id="GO:0016798">
    <property type="term" value="F:hydrolase activity, acting on glycosyl bonds"/>
    <property type="evidence" value="ECO:0007669"/>
    <property type="project" value="UniProtKB-KW"/>
</dbReference>
<dbReference type="EMBL" id="JAMPLM010000090">
    <property type="protein sequence ID" value="MEP1062776.1"/>
    <property type="molecule type" value="Genomic_DNA"/>
</dbReference>
<sequence>MINGSFFDGTYAKAKHAGWLWILGQNYALIKQDPQLTHIALYNTKNQQIQFVDYQNFTPSRSNEVIEFQSGPIVVENSQVAKPYIAKSLNGSAPYTRSLLAVTDNRTKYFITVRKPIRLDDLANYLLSLEIFAGKRLDVLNLDGGPSVALYSRELINLRYNDTAQLPILLGAR</sequence>
<keyword evidence="2" id="KW-0326">Glycosidase</keyword>
<evidence type="ECO:0000313" key="2">
    <source>
        <dbReference type="EMBL" id="MEP1062776.1"/>
    </source>
</evidence>
<proteinExistence type="predicted"/>
<gene>
    <name evidence="2" type="ORF">NDI38_30845</name>
</gene>
<dbReference type="RefSeq" id="WP_190450206.1">
    <property type="nucleotide sequence ID" value="NZ_JAMPLM010000090.1"/>
</dbReference>
<evidence type="ECO:0000313" key="3">
    <source>
        <dbReference type="Proteomes" id="UP001476950"/>
    </source>
</evidence>
<evidence type="ECO:0000259" key="1">
    <source>
        <dbReference type="Pfam" id="PF09992"/>
    </source>
</evidence>
<dbReference type="InterPro" id="IPR018711">
    <property type="entry name" value="NAGPA"/>
</dbReference>
<feature type="domain" description="Phosphodiester glycosidase" evidence="1">
    <location>
        <begin position="2"/>
        <end position="158"/>
    </location>
</feature>
<dbReference type="Pfam" id="PF09992">
    <property type="entry name" value="NAGPA"/>
    <property type="match status" value="1"/>
</dbReference>
<keyword evidence="2" id="KW-0378">Hydrolase</keyword>
<protein>
    <submittedName>
        <fullName evidence="2">Phosphodiester glycosidase family protein</fullName>
    </submittedName>
</protein>